<gene>
    <name evidence="9" type="ORF">GCM10023322_21070</name>
</gene>
<keyword evidence="4 7" id="KW-1133">Transmembrane helix</keyword>
<feature type="domain" description="DUF3817" evidence="8">
    <location>
        <begin position="23"/>
        <end position="109"/>
    </location>
</feature>
<sequence>MSTSQAVPVVPVRAPVRRGVLFRYRFMAYFTAVFLLVLTFVAIPMQIWAHNETLVAIVGQIHGFAYMVYLICAFELTVRLRIPLVKLVLVLLAGTIPFGAFFAERSMSRRWQANQQAVAEALLLARSAQAAAAPGPAAPGPAAPGVAQPDSAQADSTSAG</sequence>
<comment type="caution">
    <text evidence="9">The sequence shown here is derived from an EMBL/GenBank/DDBJ whole genome shotgun (WGS) entry which is preliminary data.</text>
</comment>
<feature type="region of interest" description="Disordered" evidence="6">
    <location>
        <begin position="132"/>
        <end position="160"/>
    </location>
</feature>
<dbReference type="PANTHER" id="PTHR40077:SF2">
    <property type="entry name" value="MEMBRANE PROTEIN"/>
    <property type="match status" value="1"/>
</dbReference>
<dbReference type="InterPro" id="IPR023845">
    <property type="entry name" value="DUF3817_TM"/>
</dbReference>
<dbReference type="Proteomes" id="UP001501570">
    <property type="component" value="Unassembled WGS sequence"/>
</dbReference>
<keyword evidence="10" id="KW-1185">Reference proteome</keyword>
<feature type="transmembrane region" description="Helical" evidence="7">
    <location>
        <begin position="84"/>
        <end position="103"/>
    </location>
</feature>
<proteinExistence type="predicted"/>
<keyword evidence="2" id="KW-1003">Cell membrane</keyword>
<feature type="transmembrane region" description="Helical" evidence="7">
    <location>
        <begin position="26"/>
        <end position="48"/>
    </location>
</feature>
<evidence type="ECO:0000256" key="5">
    <source>
        <dbReference type="ARBA" id="ARBA00023136"/>
    </source>
</evidence>
<name>A0ABP9RQ89_9ACTN</name>
<evidence type="ECO:0000259" key="8">
    <source>
        <dbReference type="Pfam" id="PF12823"/>
    </source>
</evidence>
<evidence type="ECO:0000256" key="4">
    <source>
        <dbReference type="ARBA" id="ARBA00022989"/>
    </source>
</evidence>
<keyword evidence="5 7" id="KW-0472">Membrane</keyword>
<evidence type="ECO:0000256" key="3">
    <source>
        <dbReference type="ARBA" id="ARBA00022692"/>
    </source>
</evidence>
<evidence type="ECO:0000256" key="1">
    <source>
        <dbReference type="ARBA" id="ARBA00004651"/>
    </source>
</evidence>
<evidence type="ECO:0000256" key="7">
    <source>
        <dbReference type="SAM" id="Phobius"/>
    </source>
</evidence>
<dbReference type="PANTHER" id="PTHR40077">
    <property type="entry name" value="MEMBRANE PROTEIN-RELATED"/>
    <property type="match status" value="1"/>
</dbReference>
<protein>
    <recommendedName>
        <fullName evidence="8">DUF3817 domain-containing protein</fullName>
    </recommendedName>
</protein>
<comment type="subcellular location">
    <subcellularLocation>
        <location evidence="1">Cell membrane</location>
        <topology evidence="1">Multi-pass membrane protein</topology>
    </subcellularLocation>
</comment>
<reference evidence="10" key="1">
    <citation type="journal article" date="2019" name="Int. J. Syst. Evol. Microbiol.">
        <title>The Global Catalogue of Microorganisms (GCM) 10K type strain sequencing project: providing services to taxonomists for standard genome sequencing and annotation.</title>
        <authorList>
            <consortium name="The Broad Institute Genomics Platform"/>
            <consortium name="The Broad Institute Genome Sequencing Center for Infectious Disease"/>
            <person name="Wu L."/>
            <person name="Ma J."/>
        </authorList>
    </citation>
    <scope>NUCLEOTIDE SEQUENCE [LARGE SCALE GENOMIC DNA]</scope>
    <source>
        <strain evidence="10">JCM 18304</strain>
    </source>
</reference>
<dbReference type="RefSeq" id="WP_345628418.1">
    <property type="nucleotide sequence ID" value="NZ_BAABJQ010000005.1"/>
</dbReference>
<evidence type="ECO:0000256" key="6">
    <source>
        <dbReference type="SAM" id="MobiDB-lite"/>
    </source>
</evidence>
<keyword evidence="3 7" id="KW-0812">Transmembrane</keyword>
<dbReference type="NCBIfam" id="TIGR03954">
    <property type="entry name" value="integ_memb_HG"/>
    <property type="match status" value="1"/>
</dbReference>
<evidence type="ECO:0000313" key="10">
    <source>
        <dbReference type="Proteomes" id="UP001501570"/>
    </source>
</evidence>
<accession>A0ABP9RQ89</accession>
<feature type="transmembrane region" description="Helical" evidence="7">
    <location>
        <begin position="54"/>
        <end position="72"/>
    </location>
</feature>
<dbReference type="EMBL" id="BAABJQ010000005">
    <property type="protein sequence ID" value="GAA5182964.1"/>
    <property type="molecule type" value="Genomic_DNA"/>
</dbReference>
<organism evidence="9 10">
    <name type="scientific">Rugosimonospora acidiphila</name>
    <dbReference type="NCBI Taxonomy" id="556531"/>
    <lineage>
        <taxon>Bacteria</taxon>
        <taxon>Bacillati</taxon>
        <taxon>Actinomycetota</taxon>
        <taxon>Actinomycetes</taxon>
        <taxon>Micromonosporales</taxon>
        <taxon>Micromonosporaceae</taxon>
        <taxon>Rugosimonospora</taxon>
    </lineage>
</organism>
<evidence type="ECO:0000313" key="9">
    <source>
        <dbReference type="EMBL" id="GAA5182964.1"/>
    </source>
</evidence>
<evidence type="ECO:0000256" key="2">
    <source>
        <dbReference type="ARBA" id="ARBA00022475"/>
    </source>
</evidence>
<dbReference type="Pfam" id="PF12823">
    <property type="entry name" value="DUF3817"/>
    <property type="match status" value="1"/>
</dbReference>
<feature type="compositionally biased region" description="Polar residues" evidence="6">
    <location>
        <begin position="150"/>
        <end position="160"/>
    </location>
</feature>